<evidence type="ECO:0000313" key="2">
    <source>
        <dbReference type="Proteomes" id="UP001153076"/>
    </source>
</evidence>
<protein>
    <submittedName>
        <fullName evidence="1">Uncharacterized protein</fullName>
    </submittedName>
</protein>
<comment type="caution">
    <text evidence="1">The sequence shown here is derived from an EMBL/GenBank/DDBJ whole genome shotgun (WGS) entry which is preliminary data.</text>
</comment>
<proteinExistence type="predicted"/>
<dbReference type="AlphaFoldDB" id="A0A9Q1KZE2"/>
<name>A0A9Q1KZE2_9CARY</name>
<dbReference type="Proteomes" id="UP001153076">
    <property type="component" value="Unassembled WGS sequence"/>
</dbReference>
<reference evidence="1" key="1">
    <citation type="submission" date="2022-04" db="EMBL/GenBank/DDBJ databases">
        <title>Carnegiea gigantea Genome sequencing and assembly v2.</title>
        <authorList>
            <person name="Copetti D."/>
            <person name="Sanderson M.J."/>
            <person name="Burquez A."/>
            <person name="Wojciechowski M.F."/>
        </authorList>
    </citation>
    <scope>NUCLEOTIDE SEQUENCE</scope>
    <source>
        <strain evidence="1">SGP5-SGP5p</strain>
        <tissue evidence="1">Aerial part</tissue>
    </source>
</reference>
<organism evidence="1 2">
    <name type="scientific">Carnegiea gigantea</name>
    <dbReference type="NCBI Taxonomy" id="171969"/>
    <lineage>
        <taxon>Eukaryota</taxon>
        <taxon>Viridiplantae</taxon>
        <taxon>Streptophyta</taxon>
        <taxon>Embryophyta</taxon>
        <taxon>Tracheophyta</taxon>
        <taxon>Spermatophyta</taxon>
        <taxon>Magnoliopsida</taxon>
        <taxon>eudicotyledons</taxon>
        <taxon>Gunneridae</taxon>
        <taxon>Pentapetalae</taxon>
        <taxon>Caryophyllales</taxon>
        <taxon>Cactineae</taxon>
        <taxon>Cactaceae</taxon>
        <taxon>Cactoideae</taxon>
        <taxon>Echinocereeae</taxon>
        <taxon>Carnegiea</taxon>
    </lineage>
</organism>
<accession>A0A9Q1KZE2</accession>
<gene>
    <name evidence="1" type="ORF">Cgig2_005056</name>
</gene>
<sequence length="154" mass="17440">MAFSTQYVISDLSDDPFMPKFDEDVIRMELQMDSSRETLVKAKELKEEGNTLYKSKAYRSAINSSISESSGFITHGVKGLSEEAKQDLLVAIQLEPYNEEIRDQLSRVEELCNISCNKVLTKEVQAQIVLDGEQDMKKTLPDFEDKVGGPLRKK</sequence>
<keyword evidence="2" id="KW-1185">Reference proteome</keyword>
<evidence type="ECO:0000313" key="1">
    <source>
        <dbReference type="EMBL" id="KAJ8452720.1"/>
    </source>
</evidence>
<dbReference type="OrthoDB" id="245563at2759"/>
<dbReference type="EMBL" id="JAKOGI010000003">
    <property type="protein sequence ID" value="KAJ8452720.1"/>
    <property type="molecule type" value="Genomic_DNA"/>
</dbReference>